<gene>
    <name evidence="2" type="ORF">L1049_008031</name>
</gene>
<keyword evidence="3" id="KW-1185">Reference proteome</keyword>
<dbReference type="EMBL" id="JBBPBK010000002">
    <property type="protein sequence ID" value="KAK9289870.1"/>
    <property type="molecule type" value="Genomic_DNA"/>
</dbReference>
<dbReference type="GO" id="GO:0006633">
    <property type="term" value="P:fatty acid biosynthetic process"/>
    <property type="evidence" value="ECO:0007669"/>
    <property type="project" value="InterPro"/>
</dbReference>
<dbReference type="Proteomes" id="UP001415857">
    <property type="component" value="Unassembled WGS sequence"/>
</dbReference>
<evidence type="ECO:0000313" key="3">
    <source>
        <dbReference type="Proteomes" id="UP001415857"/>
    </source>
</evidence>
<dbReference type="AlphaFoldDB" id="A0AAP0X8W3"/>
<reference evidence="2 3" key="1">
    <citation type="journal article" date="2024" name="Plant J.">
        <title>Genome sequences and population genomics reveal climatic adaptation and genomic divergence between two closely related sweetgum species.</title>
        <authorList>
            <person name="Xu W.Q."/>
            <person name="Ren C.Q."/>
            <person name="Zhang X.Y."/>
            <person name="Comes H.P."/>
            <person name="Liu X.H."/>
            <person name="Li Y.G."/>
            <person name="Kettle C.J."/>
            <person name="Jalonen R."/>
            <person name="Gaisberger H."/>
            <person name="Ma Y.Z."/>
            <person name="Qiu Y.X."/>
        </authorList>
    </citation>
    <scope>NUCLEOTIDE SEQUENCE [LARGE SCALE GENOMIC DNA]</scope>
    <source>
        <strain evidence="2">Hangzhou</strain>
    </source>
</reference>
<proteinExistence type="predicted"/>
<name>A0AAP0X8W3_LIQFO</name>
<accession>A0AAP0X8W3</accession>
<dbReference type="InterPro" id="IPR001095">
    <property type="entry name" value="Acetyl_CoA_COase_a_su"/>
</dbReference>
<dbReference type="GO" id="GO:0009317">
    <property type="term" value="C:acetyl-CoA carboxylase complex"/>
    <property type="evidence" value="ECO:0007669"/>
    <property type="project" value="InterPro"/>
</dbReference>
<dbReference type="GO" id="GO:0016743">
    <property type="term" value="F:carboxyl- or carbamoyltransferase activity"/>
    <property type="evidence" value="ECO:0007669"/>
    <property type="project" value="InterPro"/>
</dbReference>
<evidence type="ECO:0000313" key="2">
    <source>
        <dbReference type="EMBL" id="KAK9289870.1"/>
    </source>
</evidence>
<dbReference type="PANTHER" id="PTHR42853:SF3">
    <property type="entry name" value="ACETYL-COENZYME A CARBOXYLASE CARBOXYL TRANSFERASE SUBUNIT ALPHA, CHLOROPLASTIC"/>
    <property type="match status" value="1"/>
</dbReference>
<protein>
    <submittedName>
        <fullName evidence="2">Uncharacterized protein</fullName>
    </submittedName>
</protein>
<sequence>MASAVTFSGTSALDLLRSSSNGIRGVPLKALGRARLGGRGKDFTVAAMIRKGKKHEYPWPEDTDPSVGGVLTYLTHFKPLKGKPKAVPSDLEKPLMDLQKIIDFS</sequence>
<dbReference type="PANTHER" id="PTHR42853">
    <property type="entry name" value="ACETYL-COENZYME A CARBOXYLASE CARBOXYL TRANSFERASE SUBUNIT ALPHA"/>
    <property type="match status" value="1"/>
</dbReference>
<organism evidence="2 3">
    <name type="scientific">Liquidambar formosana</name>
    <name type="common">Formosan gum</name>
    <dbReference type="NCBI Taxonomy" id="63359"/>
    <lineage>
        <taxon>Eukaryota</taxon>
        <taxon>Viridiplantae</taxon>
        <taxon>Streptophyta</taxon>
        <taxon>Embryophyta</taxon>
        <taxon>Tracheophyta</taxon>
        <taxon>Spermatophyta</taxon>
        <taxon>Magnoliopsida</taxon>
        <taxon>eudicotyledons</taxon>
        <taxon>Gunneridae</taxon>
        <taxon>Pentapetalae</taxon>
        <taxon>Saxifragales</taxon>
        <taxon>Altingiaceae</taxon>
        <taxon>Liquidambar</taxon>
    </lineage>
</organism>
<dbReference type="GO" id="GO:0003989">
    <property type="term" value="F:acetyl-CoA carboxylase activity"/>
    <property type="evidence" value="ECO:0007669"/>
    <property type="project" value="InterPro"/>
</dbReference>
<evidence type="ECO:0000256" key="1">
    <source>
        <dbReference type="ARBA" id="ARBA00004956"/>
    </source>
</evidence>
<comment type="pathway">
    <text evidence="1">Lipid metabolism; malonyl-CoA biosynthesis; malonyl-CoA from acetyl-CoA: step 1/1.</text>
</comment>
<comment type="caution">
    <text evidence="2">The sequence shown here is derived from an EMBL/GenBank/DDBJ whole genome shotgun (WGS) entry which is preliminary data.</text>
</comment>